<gene>
    <name evidence="2" type="ORF">N8I77_011195</name>
</gene>
<feature type="binding site" evidence="1">
    <location>
        <position position="118"/>
    </location>
    <ligand>
        <name>substrate</name>
    </ligand>
</feature>
<accession>A0AAD9S4X7</accession>
<dbReference type="GO" id="GO:0047443">
    <property type="term" value="F:4-hydroxy-4-methyl-2-oxoglutarate aldolase activity"/>
    <property type="evidence" value="ECO:0007669"/>
    <property type="project" value="TreeGrafter"/>
</dbReference>
<evidence type="ECO:0000313" key="2">
    <source>
        <dbReference type="EMBL" id="KAK2599441.1"/>
    </source>
</evidence>
<comment type="caution">
    <text evidence="2">The sequence shown here is derived from an EMBL/GenBank/DDBJ whole genome shotgun (WGS) entry which is preliminary data.</text>
</comment>
<dbReference type="InterPro" id="IPR005493">
    <property type="entry name" value="RraA/RraA-like"/>
</dbReference>
<evidence type="ECO:0008006" key="4">
    <source>
        <dbReference type="Google" id="ProtNLM"/>
    </source>
</evidence>
<evidence type="ECO:0000256" key="1">
    <source>
        <dbReference type="PIRSR" id="PIRSR605493-1"/>
    </source>
</evidence>
<organism evidence="2 3">
    <name type="scientific">Phomopsis amygdali</name>
    <name type="common">Fusicoccum amygdali</name>
    <dbReference type="NCBI Taxonomy" id="1214568"/>
    <lineage>
        <taxon>Eukaryota</taxon>
        <taxon>Fungi</taxon>
        <taxon>Dikarya</taxon>
        <taxon>Ascomycota</taxon>
        <taxon>Pezizomycotina</taxon>
        <taxon>Sordariomycetes</taxon>
        <taxon>Sordariomycetidae</taxon>
        <taxon>Diaporthales</taxon>
        <taxon>Diaporthaceae</taxon>
        <taxon>Diaporthe</taxon>
    </lineage>
</organism>
<dbReference type="Proteomes" id="UP001265746">
    <property type="component" value="Unassembled WGS sequence"/>
</dbReference>
<feature type="binding site" evidence="1">
    <location>
        <position position="119"/>
    </location>
    <ligand>
        <name>Mg(2+)</name>
        <dbReference type="ChEBI" id="CHEBI:18420"/>
    </ligand>
</feature>
<keyword evidence="3" id="KW-1185">Reference proteome</keyword>
<comment type="cofactor">
    <cofactor evidence="1">
        <name>Mg(2+)</name>
        <dbReference type="ChEBI" id="CHEBI:18420"/>
    </cofactor>
</comment>
<dbReference type="SUPFAM" id="SSF89562">
    <property type="entry name" value="RraA-like"/>
    <property type="match status" value="1"/>
</dbReference>
<name>A0AAD9S4X7_PHOAM</name>
<dbReference type="PANTHER" id="PTHR33254:SF4">
    <property type="entry name" value="4-HYDROXY-4-METHYL-2-OXOGLUTARATE ALDOLASE 3-RELATED"/>
    <property type="match status" value="1"/>
</dbReference>
<evidence type="ECO:0000313" key="3">
    <source>
        <dbReference type="Proteomes" id="UP001265746"/>
    </source>
</evidence>
<dbReference type="PANTHER" id="PTHR33254">
    <property type="entry name" value="4-HYDROXY-4-METHYL-2-OXOGLUTARATE ALDOLASE 3-RELATED"/>
    <property type="match status" value="1"/>
</dbReference>
<dbReference type="Pfam" id="PF03737">
    <property type="entry name" value="RraA-like"/>
    <property type="match status" value="1"/>
</dbReference>
<dbReference type="GO" id="GO:0008948">
    <property type="term" value="F:oxaloacetate decarboxylase activity"/>
    <property type="evidence" value="ECO:0007669"/>
    <property type="project" value="TreeGrafter"/>
</dbReference>
<reference evidence="2" key="1">
    <citation type="submission" date="2023-06" db="EMBL/GenBank/DDBJ databases">
        <authorList>
            <person name="Noh H."/>
        </authorList>
    </citation>
    <scope>NUCLEOTIDE SEQUENCE</scope>
    <source>
        <strain evidence="2">DUCC20226</strain>
    </source>
</reference>
<dbReference type="EMBL" id="JAUJFL010000007">
    <property type="protein sequence ID" value="KAK2599441.1"/>
    <property type="molecule type" value="Genomic_DNA"/>
</dbReference>
<protein>
    <recommendedName>
        <fullName evidence="4">4-hydroxy-4-methyl-2-oxoglutarate aldolase</fullName>
    </recommendedName>
</protein>
<feature type="binding site" evidence="1">
    <location>
        <begin position="96"/>
        <end position="99"/>
    </location>
    <ligand>
        <name>substrate</name>
    </ligand>
</feature>
<dbReference type="AlphaFoldDB" id="A0AAD9S4X7"/>
<dbReference type="InterPro" id="IPR036704">
    <property type="entry name" value="RraA/RraA-like_sf"/>
</dbReference>
<sequence>MAASRALVTQLRRFTSCDIGDALVKLKYPQGGFLDGLRMFSPGTPAKTVGAAVTVKMVEASDLNAPKPERHFADCNEPGSIMYIQQPKGLSSACWGGLMSTRAKYLGAEAVVIDGRFRDLEEHRELQFPLFARDSSILGSNTFTRASEINIPVQFKGDLWIHPGDIIVADIDGVVVTPPSLVEQVVALCQARAEIDDQMFKGLRKGGMMGDLIKTLRKCS</sequence>
<dbReference type="CDD" id="cd16841">
    <property type="entry name" value="RraA_family"/>
    <property type="match status" value="1"/>
</dbReference>
<proteinExistence type="predicted"/>
<keyword evidence="1" id="KW-0479">Metal-binding</keyword>
<dbReference type="Gene3D" id="3.50.30.40">
    <property type="entry name" value="Ribonuclease E inhibitor RraA/RraA-like"/>
    <property type="match status" value="1"/>
</dbReference>
<keyword evidence="1" id="KW-0460">Magnesium</keyword>
<dbReference type="GO" id="GO:0046872">
    <property type="term" value="F:metal ion binding"/>
    <property type="evidence" value="ECO:0007669"/>
    <property type="project" value="UniProtKB-KW"/>
</dbReference>